<dbReference type="Gene3D" id="1.20.1280.50">
    <property type="match status" value="1"/>
</dbReference>
<keyword evidence="6" id="KW-1185">Reference proteome</keyword>
<dbReference type="PROSITE" id="PS00678">
    <property type="entry name" value="WD_REPEATS_1"/>
    <property type="match status" value="1"/>
</dbReference>
<keyword evidence="1 3" id="KW-0853">WD repeat</keyword>
<dbReference type="InterPro" id="IPR015943">
    <property type="entry name" value="WD40/YVTN_repeat-like_dom_sf"/>
</dbReference>
<dbReference type="InterPro" id="IPR024977">
    <property type="entry name" value="Apc4-like_WD40_dom"/>
</dbReference>
<sequence length="576" mass="64802">MSHDNIDKILSYKKKGQRARVDGEGVATTSDQCYINEIPIELFTHIVSLLAPKELSKAAQVCKHWRWIITDDSCWKNAFIQFFGCLPFRRLASDSWKNEYIIRTKLLRKWEKGRGLALSFDPRVGVIHNLYVESVNSWMLAGSLEKGMVSRSDPKTGKISKDIIFSTQEQVSHSISAMLIDRHRILWGYRSGAVGLTTLNKHGLNRFFKQFLDFHAGPVSSLAWSNQLTNIVASGGEDGLVNLWDVNSGRCIESLHTNETHGIEKKITTLAWNVNKYIIAGTANGAVHIWSMDSTTISSSENSPRDKNIPHDKIVGTSKVISLHYIESSNALIVAYEGSSEIKQFDLKTLKCICVFKDGHLGNVTCTVIDIQENKSNSNEGGIKSLNILASGDTMGIVCLWKIDGDNDGIQKPCSLDGSVIAFNPLTSNEICTLYQRPRRMNRNQPRVAVTCIYSKEYQTVVTIGSQIKTWDFEPGIVKGNKAKTSRKKNTSVSTPKYMKLQNDVRESTQIFELEKQEREEHLAKMLEYAPIPGLTNEEMLAYALMISNEEHQTEDDLIAEALRRSLEIQEHEMIP</sequence>
<dbReference type="PROSITE" id="PS50181">
    <property type="entry name" value="FBOX"/>
    <property type="match status" value="1"/>
</dbReference>
<name>A0A9N9BC35_FUNMO</name>
<feature type="domain" description="F-box" evidence="4">
    <location>
        <begin position="32"/>
        <end position="78"/>
    </location>
</feature>
<dbReference type="InterPro" id="IPR001810">
    <property type="entry name" value="F-box_dom"/>
</dbReference>
<gene>
    <name evidence="5" type="ORF">FMOSSE_LOCUS6945</name>
</gene>
<evidence type="ECO:0000313" key="6">
    <source>
        <dbReference type="Proteomes" id="UP000789375"/>
    </source>
</evidence>
<dbReference type="InterPro" id="IPR036047">
    <property type="entry name" value="F-box-like_dom_sf"/>
</dbReference>
<dbReference type="PROSITE" id="PS50082">
    <property type="entry name" value="WD_REPEATS_2"/>
    <property type="match status" value="2"/>
</dbReference>
<dbReference type="Gene3D" id="2.130.10.10">
    <property type="entry name" value="YVTN repeat-like/Quinoprotein amine dehydrogenase"/>
    <property type="match status" value="1"/>
</dbReference>
<dbReference type="SUPFAM" id="SSF81383">
    <property type="entry name" value="F-box domain"/>
    <property type="match status" value="1"/>
</dbReference>
<reference evidence="5" key="1">
    <citation type="submission" date="2021-06" db="EMBL/GenBank/DDBJ databases">
        <authorList>
            <person name="Kallberg Y."/>
            <person name="Tangrot J."/>
            <person name="Rosling A."/>
        </authorList>
    </citation>
    <scope>NUCLEOTIDE SEQUENCE</scope>
    <source>
        <strain evidence="5">87-6 pot B 2015</strain>
    </source>
</reference>
<proteinExistence type="predicted"/>
<dbReference type="Pfam" id="PF12937">
    <property type="entry name" value="F-box-like"/>
    <property type="match status" value="1"/>
</dbReference>
<keyword evidence="2" id="KW-0677">Repeat</keyword>
<dbReference type="Pfam" id="PF12894">
    <property type="entry name" value="ANAPC4_WD40"/>
    <property type="match status" value="1"/>
</dbReference>
<evidence type="ECO:0000256" key="1">
    <source>
        <dbReference type="ARBA" id="ARBA00022574"/>
    </source>
</evidence>
<dbReference type="InterPro" id="IPR019775">
    <property type="entry name" value="WD40_repeat_CS"/>
</dbReference>
<dbReference type="InterPro" id="IPR001680">
    <property type="entry name" value="WD40_rpt"/>
</dbReference>
<dbReference type="PANTHER" id="PTHR44019:SF8">
    <property type="entry name" value="POC1 CENTRIOLAR PROTEIN HOMOLOG"/>
    <property type="match status" value="1"/>
</dbReference>
<evidence type="ECO:0000313" key="5">
    <source>
        <dbReference type="EMBL" id="CAG8560701.1"/>
    </source>
</evidence>
<dbReference type="InterPro" id="IPR036322">
    <property type="entry name" value="WD40_repeat_dom_sf"/>
</dbReference>
<feature type="repeat" description="WD" evidence="3">
    <location>
        <begin position="260"/>
        <end position="300"/>
    </location>
</feature>
<dbReference type="AlphaFoldDB" id="A0A9N9BC35"/>
<dbReference type="PANTHER" id="PTHR44019">
    <property type="entry name" value="WD REPEAT-CONTAINING PROTEIN 55"/>
    <property type="match status" value="1"/>
</dbReference>
<dbReference type="SUPFAM" id="SSF50978">
    <property type="entry name" value="WD40 repeat-like"/>
    <property type="match status" value="1"/>
</dbReference>
<evidence type="ECO:0000259" key="4">
    <source>
        <dbReference type="PROSITE" id="PS50181"/>
    </source>
</evidence>
<organism evidence="5 6">
    <name type="scientific">Funneliformis mosseae</name>
    <name type="common">Endomycorrhizal fungus</name>
    <name type="synonym">Glomus mosseae</name>
    <dbReference type="NCBI Taxonomy" id="27381"/>
    <lineage>
        <taxon>Eukaryota</taxon>
        <taxon>Fungi</taxon>
        <taxon>Fungi incertae sedis</taxon>
        <taxon>Mucoromycota</taxon>
        <taxon>Glomeromycotina</taxon>
        <taxon>Glomeromycetes</taxon>
        <taxon>Glomerales</taxon>
        <taxon>Glomeraceae</taxon>
        <taxon>Funneliformis</taxon>
    </lineage>
</organism>
<dbReference type="EMBL" id="CAJVPP010001531">
    <property type="protein sequence ID" value="CAG8560701.1"/>
    <property type="molecule type" value="Genomic_DNA"/>
</dbReference>
<protein>
    <submittedName>
        <fullName evidence="5">7044_t:CDS:1</fullName>
    </submittedName>
</protein>
<evidence type="ECO:0000256" key="3">
    <source>
        <dbReference type="PROSITE-ProRule" id="PRU00221"/>
    </source>
</evidence>
<dbReference type="InterPro" id="IPR050505">
    <property type="entry name" value="WDR55/POC1"/>
</dbReference>
<dbReference type="SMART" id="SM00320">
    <property type="entry name" value="WD40"/>
    <property type="match status" value="3"/>
</dbReference>
<evidence type="ECO:0000256" key="2">
    <source>
        <dbReference type="ARBA" id="ARBA00022737"/>
    </source>
</evidence>
<dbReference type="Proteomes" id="UP000789375">
    <property type="component" value="Unassembled WGS sequence"/>
</dbReference>
<accession>A0A9N9BC35</accession>
<comment type="caution">
    <text evidence="5">The sequence shown here is derived from an EMBL/GenBank/DDBJ whole genome shotgun (WGS) entry which is preliminary data.</text>
</comment>
<dbReference type="SMART" id="SM00256">
    <property type="entry name" value="FBOX"/>
    <property type="match status" value="1"/>
</dbReference>
<feature type="repeat" description="WD" evidence="3">
    <location>
        <begin position="212"/>
        <end position="254"/>
    </location>
</feature>
<dbReference type="PROSITE" id="PS50294">
    <property type="entry name" value="WD_REPEATS_REGION"/>
    <property type="match status" value="1"/>
</dbReference>